<dbReference type="GO" id="GO:0008237">
    <property type="term" value="F:metallopeptidase activity"/>
    <property type="evidence" value="ECO:0007669"/>
    <property type="project" value="InterPro"/>
</dbReference>
<feature type="signal peptide" evidence="1">
    <location>
        <begin position="1"/>
        <end position="31"/>
    </location>
</feature>
<protein>
    <submittedName>
        <fullName evidence="3">M1 family peptidase</fullName>
    </submittedName>
</protein>
<evidence type="ECO:0000256" key="1">
    <source>
        <dbReference type="SAM" id="SignalP"/>
    </source>
</evidence>
<dbReference type="SUPFAM" id="SSF55486">
    <property type="entry name" value="Metalloproteases ('zincins'), catalytic domain"/>
    <property type="match status" value="1"/>
</dbReference>
<evidence type="ECO:0000259" key="2">
    <source>
        <dbReference type="Pfam" id="PF01433"/>
    </source>
</evidence>
<dbReference type="Pfam" id="PF01433">
    <property type="entry name" value="Peptidase_M1"/>
    <property type="match status" value="1"/>
</dbReference>
<feature type="domain" description="Peptidase M1 membrane alanine aminopeptidase" evidence="2">
    <location>
        <begin position="298"/>
        <end position="426"/>
    </location>
</feature>
<dbReference type="AlphaFoldDB" id="A0A7M3MCP0"/>
<feature type="chain" id="PRO_5029515759" evidence="1">
    <location>
        <begin position="32"/>
        <end position="707"/>
    </location>
</feature>
<keyword evidence="1" id="KW-0732">Signal</keyword>
<dbReference type="Proteomes" id="UP000448292">
    <property type="component" value="Unassembled WGS sequence"/>
</dbReference>
<proteinExistence type="predicted"/>
<dbReference type="InterPro" id="IPR027268">
    <property type="entry name" value="Peptidase_M4/M1_CTD_sf"/>
</dbReference>
<dbReference type="Gene3D" id="1.10.390.10">
    <property type="entry name" value="Neutral Protease Domain 2"/>
    <property type="match status" value="1"/>
</dbReference>
<evidence type="ECO:0000313" key="3">
    <source>
        <dbReference type="EMBL" id="TVM16233.1"/>
    </source>
</evidence>
<gene>
    <name evidence="3" type="ORF">DPQ33_13005</name>
</gene>
<dbReference type="EMBL" id="QMIE01000012">
    <property type="protein sequence ID" value="TVM16233.1"/>
    <property type="molecule type" value="Genomic_DNA"/>
</dbReference>
<name>A0A7M3MCP0_9BACT</name>
<reference evidence="3 4" key="1">
    <citation type="submission" date="2018-06" db="EMBL/GenBank/DDBJ databases">
        <title>Complete genome of Desulfovibrio indonesiensis P37SLT.</title>
        <authorList>
            <person name="Crispim J.S."/>
            <person name="Vidigal P.M.P."/>
            <person name="Silva L.C.F."/>
            <person name="Laguardia C.N."/>
            <person name="Araujo L.C."/>
            <person name="Dias R.S."/>
            <person name="Sousa M.P."/>
            <person name="Paula S.O."/>
            <person name="Silva C."/>
        </authorList>
    </citation>
    <scope>NUCLEOTIDE SEQUENCE [LARGE SCALE GENOMIC DNA]</scope>
    <source>
        <strain evidence="3 4">P37SLT</strain>
    </source>
</reference>
<dbReference type="RefSeq" id="WP_144303661.1">
    <property type="nucleotide sequence ID" value="NZ_QMIE01000012.1"/>
</dbReference>
<comment type="caution">
    <text evidence="3">The sequence shown here is derived from an EMBL/GenBank/DDBJ whole genome shotgun (WGS) entry which is preliminary data.</text>
</comment>
<evidence type="ECO:0000313" key="4">
    <source>
        <dbReference type="Proteomes" id="UP000448292"/>
    </source>
</evidence>
<organism evidence="3 4">
    <name type="scientific">Oceanidesulfovibrio indonesiensis</name>
    <dbReference type="NCBI Taxonomy" id="54767"/>
    <lineage>
        <taxon>Bacteria</taxon>
        <taxon>Pseudomonadati</taxon>
        <taxon>Thermodesulfobacteriota</taxon>
        <taxon>Desulfovibrionia</taxon>
        <taxon>Desulfovibrionales</taxon>
        <taxon>Desulfovibrionaceae</taxon>
        <taxon>Oceanidesulfovibrio</taxon>
    </lineage>
</organism>
<keyword evidence="4" id="KW-1185">Reference proteome</keyword>
<sequence>MARIIPSHFIRCVFSSRAVLCAAALLVYALAGPRPGAAAGTHELDITLHPDEARLTGVADLDVSRYSGTRAWVLLAPEAAISAMRVDGRGARYERNGNRVAVAIPKNASTLHVEYACRFDDPVEEQPASMDNPGFGVMASISEKGAFLLPGSGWYPGLPEHGAHYALTLRAPRGVYAVTTGKLLGHEDEGDASISRWDAWSPDDRLPLAAGKWIVQRSDDGPVPVVTYFSSKLAPLAGRYLDAASRHIAFFQELHGEYPFPQFAVVENFFPTGYGFPGFTLLGGRVLALPFIPETSLKHEVAHCWWGNGVLVDWEQGNWCEGLTSYVADYLSKEREGPEEALEYRLNTLRRYSLVAPPELDFPLTEFGSRTSPATQAVGYGKAMYVFHMLRTRVGDEAFWQALRDIYADHLFETISWDTFRETFAAPNLLGPEGAERFFAQWVERPGAASFRLEATRTEQGGGWRVEAGVAQREPAYDLTVPVVVRTRGGEEAAVVALSEQTLRDAVAISTQDEPVRVVADPDAQIFRRLAPDEVPATVDRLRGSSNLVAVVARSLPEEARRLAEWVLISLNQREAMILSEAEAERSLPENDVLFLGMPGSPGLRALVQATPAGSMYLESGTLPGIDVPGGADTVFFVDKRPLVQGDAPVTAVLALRDGAGLDHMAPTARKLMHYGTYGCLIFETGEALAKGRWDVRNSPVTVRFEE</sequence>
<dbReference type="GO" id="GO:0008270">
    <property type="term" value="F:zinc ion binding"/>
    <property type="evidence" value="ECO:0007669"/>
    <property type="project" value="InterPro"/>
</dbReference>
<dbReference type="OrthoDB" id="9816201at2"/>
<accession>A0A7M3MCP0</accession>
<dbReference type="InterPro" id="IPR014782">
    <property type="entry name" value="Peptidase_M1_dom"/>
</dbReference>